<dbReference type="InterPro" id="IPR008984">
    <property type="entry name" value="SMAD_FHA_dom_sf"/>
</dbReference>
<evidence type="ECO:0000256" key="2">
    <source>
        <dbReference type="ARBA" id="ARBA00022840"/>
    </source>
</evidence>
<evidence type="ECO:0000256" key="1">
    <source>
        <dbReference type="ARBA" id="ARBA00022741"/>
    </source>
</evidence>
<keyword evidence="3" id="KW-0505">Motor protein</keyword>
<sequence>MEAQHCSIIFENGIATLHPKPGASVCLNSVLIDLPTRLTQGCIIFLGKAHVFRFNDPAEAAELRKSEKTLNLSRLSLLSWSTPDLSTTHENLSFSKEKEQSENIREDSKKNEEVLEVVIAEDSKENMEVEDSSQNTQHEDALDKAIQNEKLVNMFSHYNETEVSDNKLISLIKDRLRFSEGDNSEVFEQLKQLLTQQKFEETEQSKQL</sequence>
<dbReference type="InParanoid" id="A0A7F5RH36"/>
<accession>A0A7F5RH36</accession>
<dbReference type="PANTHER" id="PTHR47117">
    <property type="entry name" value="STAR-RELATED LIPID TRANSFER PROTEIN 9"/>
    <property type="match status" value="1"/>
</dbReference>
<dbReference type="RefSeq" id="XP_025835293.1">
    <property type="nucleotide sequence ID" value="XM_025979508.1"/>
</dbReference>
<keyword evidence="1" id="KW-0547">Nucleotide-binding</keyword>
<feature type="compositionally biased region" description="Basic and acidic residues" evidence="4">
    <location>
        <begin position="95"/>
        <end position="109"/>
    </location>
</feature>
<dbReference type="AlphaFoldDB" id="A0A7F5RH36"/>
<evidence type="ECO:0000256" key="3">
    <source>
        <dbReference type="ARBA" id="ARBA00023175"/>
    </source>
</evidence>
<dbReference type="GO" id="GO:0005524">
    <property type="term" value="F:ATP binding"/>
    <property type="evidence" value="ECO:0007669"/>
    <property type="project" value="UniProtKB-KW"/>
</dbReference>
<reference evidence="6" key="1">
    <citation type="submission" date="2025-08" db="UniProtKB">
        <authorList>
            <consortium name="RefSeq"/>
        </authorList>
    </citation>
    <scope>IDENTIFICATION</scope>
    <source>
        <tissue evidence="6">Entire body</tissue>
    </source>
</reference>
<dbReference type="KEGG" id="apln:108743861"/>
<evidence type="ECO:0000313" key="6">
    <source>
        <dbReference type="RefSeq" id="XP_025835293.1"/>
    </source>
</evidence>
<organism evidence="5 6">
    <name type="scientific">Agrilus planipennis</name>
    <name type="common">Emerald ash borer</name>
    <name type="synonym">Agrilus marcopoli</name>
    <dbReference type="NCBI Taxonomy" id="224129"/>
    <lineage>
        <taxon>Eukaryota</taxon>
        <taxon>Metazoa</taxon>
        <taxon>Ecdysozoa</taxon>
        <taxon>Arthropoda</taxon>
        <taxon>Hexapoda</taxon>
        <taxon>Insecta</taxon>
        <taxon>Pterygota</taxon>
        <taxon>Neoptera</taxon>
        <taxon>Endopterygota</taxon>
        <taxon>Coleoptera</taxon>
        <taxon>Polyphaga</taxon>
        <taxon>Elateriformia</taxon>
        <taxon>Buprestoidea</taxon>
        <taxon>Buprestidae</taxon>
        <taxon>Agrilinae</taxon>
        <taxon>Agrilus</taxon>
    </lineage>
</organism>
<keyword evidence="2" id="KW-0067">ATP-binding</keyword>
<dbReference type="OrthoDB" id="3176171at2759"/>
<name>A0A7F5RH36_AGRPL</name>
<dbReference type="PANTHER" id="PTHR47117:SF6">
    <property type="entry name" value="KINESIN-LIKE PROTEIN KIF16B"/>
    <property type="match status" value="1"/>
</dbReference>
<keyword evidence="5" id="KW-1185">Reference proteome</keyword>
<dbReference type="SUPFAM" id="SSF49879">
    <property type="entry name" value="SMAD/FHA domain"/>
    <property type="match status" value="1"/>
</dbReference>
<evidence type="ECO:0000313" key="5">
    <source>
        <dbReference type="Proteomes" id="UP000192223"/>
    </source>
</evidence>
<gene>
    <name evidence="6" type="primary">LOC108743861</name>
</gene>
<feature type="region of interest" description="Disordered" evidence="4">
    <location>
        <begin position="90"/>
        <end position="109"/>
    </location>
</feature>
<proteinExistence type="predicted"/>
<dbReference type="Proteomes" id="UP000192223">
    <property type="component" value="Unplaced"/>
</dbReference>
<evidence type="ECO:0000256" key="4">
    <source>
        <dbReference type="SAM" id="MobiDB-lite"/>
    </source>
</evidence>
<dbReference type="GeneID" id="108743861"/>
<protein>
    <submittedName>
        <fullName evidence="6">Kinesin-like protein Klp98A</fullName>
    </submittedName>
</protein>
<dbReference type="Gene3D" id="2.60.200.20">
    <property type="match status" value="1"/>
</dbReference>